<organism evidence="2 3">
    <name type="scientific">Microbacterium schleiferi</name>
    <dbReference type="NCBI Taxonomy" id="69362"/>
    <lineage>
        <taxon>Bacteria</taxon>
        <taxon>Bacillati</taxon>
        <taxon>Actinomycetota</taxon>
        <taxon>Actinomycetes</taxon>
        <taxon>Micrococcales</taxon>
        <taxon>Microbacteriaceae</taxon>
        <taxon>Microbacterium</taxon>
    </lineage>
</organism>
<dbReference type="Proteomes" id="UP000594480">
    <property type="component" value="Chromosome"/>
</dbReference>
<keyword evidence="3" id="KW-1185">Reference proteome</keyword>
<dbReference type="PANTHER" id="PTHR48207">
    <property type="entry name" value="SUCCINATE--HYDROXYMETHYLGLUTARATE COA-TRANSFERASE"/>
    <property type="match status" value="1"/>
</dbReference>
<dbReference type="Gene3D" id="3.30.1540.10">
    <property type="entry name" value="formyl-coa transferase, domain 3"/>
    <property type="match status" value="1"/>
</dbReference>
<reference evidence="2 3" key="1">
    <citation type="submission" date="2020-11" db="EMBL/GenBank/DDBJ databases">
        <title>Amino acid is mineralized and recycled by bacteria in oceanic microbiome.</title>
        <authorList>
            <person name="Zheng L.Y."/>
        </authorList>
    </citation>
    <scope>NUCLEOTIDE SEQUENCE [LARGE SCALE GENOMIC DNA]</scope>
    <source>
        <strain evidence="2 3">A32-1</strain>
    </source>
</reference>
<evidence type="ECO:0000313" key="2">
    <source>
        <dbReference type="EMBL" id="QPE04258.1"/>
    </source>
</evidence>
<dbReference type="InterPro" id="IPR044855">
    <property type="entry name" value="CoA-Trfase_III_dom3_sf"/>
</dbReference>
<name>A0A7S8MX08_9MICO</name>
<keyword evidence="1 2" id="KW-0808">Transferase</keyword>
<dbReference type="SUPFAM" id="SSF89796">
    <property type="entry name" value="CoA-transferase family III (CaiB/BaiF)"/>
    <property type="match status" value="1"/>
</dbReference>
<dbReference type="EMBL" id="CP064760">
    <property type="protein sequence ID" value="QPE04258.1"/>
    <property type="molecule type" value="Genomic_DNA"/>
</dbReference>
<evidence type="ECO:0000313" key="3">
    <source>
        <dbReference type="Proteomes" id="UP000594480"/>
    </source>
</evidence>
<dbReference type="AlphaFoldDB" id="A0A7S8MX08"/>
<dbReference type="InterPro" id="IPR050483">
    <property type="entry name" value="CoA-transferase_III_domain"/>
</dbReference>
<dbReference type="RefSeq" id="WP_195692336.1">
    <property type="nucleotide sequence ID" value="NZ_CP064760.1"/>
</dbReference>
<dbReference type="PANTHER" id="PTHR48207:SF3">
    <property type="entry name" value="SUCCINATE--HYDROXYMETHYLGLUTARATE COA-TRANSFERASE"/>
    <property type="match status" value="1"/>
</dbReference>
<accession>A0A7S8MX08</accession>
<protein>
    <submittedName>
        <fullName evidence="2">CoA transferase</fullName>
    </submittedName>
</protein>
<dbReference type="InterPro" id="IPR003673">
    <property type="entry name" value="CoA-Trfase_fam_III"/>
</dbReference>
<dbReference type="Pfam" id="PF02515">
    <property type="entry name" value="CoA_transf_3"/>
    <property type="match status" value="1"/>
</dbReference>
<dbReference type="GO" id="GO:0008410">
    <property type="term" value="F:CoA-transferase activity"/>
    <property type="evidence" value="ECO:0007669"/>
    <property type="project" value="TreeGrafter"/>
</dbReference>
<evidence type="ECO:0000256" key="1">
    <source>
        <dbReference type="ARBA" id="ARBA00022679"/>
    </source>
</evidence>
<dbReference type="InterPro" id="IPR023606">
    <property type="entry name" value="CoA-Trfase_III_dom_1_sf"/>
</dbReference>
<dbReference type="KEGG" id="msf:IT882_13910"/>
<gene>
    <name evidence="2" type="ORF">IT882_13910</name>
</gene>
<proteinExistence type="predicted"/>
<dbReference type="Gene3D" id="3.40.50.10540">
    <property type="entry name" value="Crotonobetainyl-coa:carnitine coa-transferase, domain 1"/>
    <property type="match status" value="1"/>
</dbReference>
<sequence>MHDPMPLDGVIVADFSRVLAGPLAASTLADLGADVIKVERAGLGDDTRRWGPPWTENSTSYFESANRGKRSVAFDLDDPADLRRAQQLAARADVLIENFLPGTLTRFGLDYESLQPANPGLIYASVTGFGGGPGARLPGYDFLIQAQGGLMDITGPVGEPAKVGVAIVDVLAAKDLATAVLAALYERGRSGRGQRVEIALLTSLQAALVNQASALHATGSTPRSLGNRHPSIAPYETVKTGEGALALAVGNDAQFARLCAVLGAPGLSADPRFATNGQRVAHRDALIDELERRLQADSASAWADRLMDAGVPAGTIGTVADGFALAERLGLSPVVEVDGGTAQTRSPLRLSRTPITEYRRPPHLDEHGEEIRRWLDADIAAGDPEGETHGIP</sequence>